<organism evidence="1 2">
    <name type="scientific">Scortum barcoo</name>
    <name type="common">barcoo grunter</name>
    <dbReference type="NCBI Taxonomy" id="214431"/>
    <lineage>
        <taxon>Eukaryota</taxon>
        <taxon>Metazoa</taxon>
        <taxon>Chordata</taxon>
        <taxon>Craniata</taxon>
        <taxon>Vertebrata</taxon>
        <taxon>Euteleostomi</taxon>
        <taxon>Actinopterygii</taxon>
        <taxon>Neopterygii</taxon>
        <taxon>Teleostei</taxon>
        <taxon>Neoteleostei</taxon>
        <taxon>Acanthomorphata</taxon>
        <taxon>Eupercaria</taxon>
        <taxon>Centrarchiformes</taxon>
        <taxon>Terapontoidei</taxon>
        <taxon>Terapontidae</taxon>
        <taxon>Scortum</taxon>
    </lineage>
</organism>
<accession>A0ACB8WIZ8</accession>
<gene>
    <name evidence="1" type="ORF">L3Q82_026861</name>
</gene>
<dbReference type="Proteomes" id="UP000831701">
    <property type="component" value="Chromosome 9"/>
</dbReference>
<proteinExistence type="predicted"/>
<evidence type="ECO:0000313" key="2">
    <source>
        <dbReference type="Proteomes" id="UP000831701"/>
    </source>
</evidence>
<protein>
    <submittedName>
        <fullName evidence="1">Uncharacterized protein</fullName>
    </submittedName>
</protein>
<keyword evidence="2" id="KW-1185">Reference proteome</keyword>
<comment type="caution">
    <text evidence="1">The sequence shown here is derived from an EMBL/GenBank/DDBJ whole genome shotgun (WGS) entry which is preliminary data.</text>
</comment>
<reference evidence="1" key="1">
    <citation type="submission" date="2022-04" db="EMBL/GenBank/DDBJ databases">
        <title>Jade perch genome.</title>
        <authorList>
            <person name="Chao B."/>
        </authorList>
    </citation>
    <scope>NUCLEOTIDE SEQUENCE</scope>
    <source>
        <strain evidence="1">CB-2022</strain>
    </source>
</reference>
<feature type="non-terminal residue" evidence="1">
    <location>
        <position position="623"/>
    </location>
</feature>
<sequence length="623" mass="71433">MFQGEHCLQELRIVLLGHNWLEKSLTGNTILGQQMFDISRDVKMSVRRQGVLGNGRRVIVVSSPERWIHYSVQDPGLMSDNMAACMAMCPPGPHVFLVEPLKKIDKLIAGYLKEGGVGYVTTNEEVSRMTEKERRKIEERASLRQMNEHTVRGTLRSLMGQSHLLSVLRILIVGPKQVGKSSAGNTILGDKVFSAGQPTPHCTERQGDIHKKRVTVVDTPGWHGRYCSEDTPQEVKQQISSSASLCAPFPHAVLVVIRSDETFTETDRLKVEEHLSLLGVWGWTRTIVLFTWGDKLGVTPIEKHIERWPALQWLVNKCGNRYHVFDNSSKVADIQVQELLVKIEETQVGNDAGHLLHSFMTLQEINRKLDQSSKNTARQLKKVRTKKDLLRQTVEEKEKIVEEMIKTAKEKEKQIQKNKDYKEQIDRRLVEAERENYELGQVIMAKDKVISSLRERCAVKDDVIKATKHSSGVENEALKERVKEQERETAALMDKCKQKDKELGQMITRHQREIKELKDTIGQLKRENEDSKKVLKATIEGMQRHFQKTETDRINEMSTVYFNKGNHHRKTMMDHKSLEELGQQQKWAFTMPLSHHGDTIKPITETEQKRLAVLDDGNVLQET</sequence>
<dbReference type="EMBL" id="CM041539">
    <property type="protein sequence ID" value="KAI3368045.1"/>
    <property type="molecule type" value="Genomic_DNA"/>
</dbReference>
<evidence type="ECO:0000313" key="1">
    <source>
        <dbReference type="EMBL" id="KAI3368045.1"/>
    </source>
</evidence>
<name>A0ACB8WIZ8_9TELE</name>